<sequence length="404" mass="41286">MRDRGHAAMNLVLGLSLTSRAIRWVLVEGSTGEGPTADRGTIDLDPETFDPGALLDVLPVALDTDAVHAVGVTWSARAEGPATRLLTALAERGHGNVVAVSDREAAAQLAAGIADITEHDNVAVAVVEPDTAMLVKISPAADGGHDGAVVVEQLPRPADGADVVELPAGLIVAFDPEAWQPDAVFVVGSADDLEVLSATLEGVTAAPVFSAAEADLAMARGPALASARAIAALTPAAARLPRRVGVLASLVAAASITLVASTSAAIGLSLTRDDHPAAPQAAAETPPPPPPADETVKAAKLADSLNQAMPLVAQTMVVAAPPAPAVVPQTVYQPPAAEPPAYAAPAAEQAPQAEAPAVAPPPGMAPPPVPPVYVPPPKPRLRDRIIERIPIINRFHEPKYEYPR</sequence>
<feature type="region of interest" description="Disordered" evidence="1">
    <location>
        <begin position="275"/>
        <end position="295"/>
    </location>
</feature>
<dbReference type="PATRIC" id="fig|1122247.3.peg.4139"/>
<dbReference type="RefSeq" id="WP_005631449.1">
    <property type="nucleotide sequence ID" value="NZ_AMRA01000117.1"/>
</dbReference>
<protein>
    <submittedName>
        <fullName evidence="4">Uncharacterized protein</fullName>
    </submittedName>
</protein>
<dbReference type="AlphaFoldDB" id="K5B7C6"/>
<dbReference type="Pfam" id="PF23717">
    <property type="entry name" value="DUF7159"/>
    <property type="match status" value="1"/>
</dbReference>
<dbReference type="InterPro" id="IPR055581">
    <property type="entry name" value="DUF7157"/>
</dbReference>
<feature type="compositionally biased region" description="Low complexity" evidence="1">
    <location>
        <begin position="338"/>
        <end position="357"/>
    </location>
</feature>
<dbReference type="Pfam" id="PF23715">
    <property type="entry name" value="DUF7157"/>
    <property type="match status" value="1"/>
</dbReference>
<comment type="caution">
    <text evidence="4">The sequence shown here is derived from an EMBL/GenBank/DDBJ whole genome shotgun (WGS) entry which is preliminary data.</text>
</comment>
<organism evidence="4 5">
    <name type="scientific">Mycolicibacterium hassiacum (strain DSM 44199 / CIP 105218 / JCM 12690 / 3849)</name>
    <name type="common">Mycobacterium hassiacum</name>
    <dbReference type="NCBI Taxonomy" id="1122247"/>
    <lineage>
        <taxon>Bacteria</taxon>
        <taxon>Bacillati</taxon>
        <taxon>Actinomycetota</taxon>
        <taxon>Actinomycetes</taxon>
        <taxon>Mycobacteriales</taxon>
        <taxon>Mycobacteriaceae</taxon>
        <taxon>Mycolicibacterium</taxon>
    </lineage>
</organism>
<evidence type="ECO:0000313" key="4">
    <source>
        <dbReference type="EMBL" id="EKF21713.1"/>
    </source>
</evidence>
<reference evidence="4 5" key="1">
    <citation type="journal article" date="2012" name="J. Bacteriol.">
        <title>Genome sequence of Mycobacterium hassiacum DSM 44199, a rare source of heat-stable mycobacterial proteins.</title>
        <authorList>
            <person name="Tiago I."/>
            <person name="Maranha A."/>
            <person name="Mendes V."/>
            <person name="Alarico S."/>
            <person name="Moynihan P.J."/>
            <person name="Clarke A.J."/>
            <person name="Macedo-Ribeiro S."/>
            <person name="Pereira P.J."/>
            <person name="Empadinhas N."/>
        </authorList>
    </citation>
    <scope>NUCLEOTIDE SEQUENCE [LARGE SCALE GENOMIC DNA]</scope>
    <source>
        <strain evidence="5">DSM 44199 / CIP 105218 / JCM 12690 / 3849</strain>
    </source>
</reference>
<evidence type="ECO:0000259" key="3">
    <source>
        <dbReference type="Pfam" id="PF23717"/>
    </source>
</evidence>
<dbReference type="EMBL" id="AMRA01000117">
    <property type="protein sequence ID" value="EKF21713.1"/>
    <property type="molecule type" value="Genomic_DNA"/>
</dbReference>
<name>K5B7C6_MYCHD</name>
<evidence type="ECO:0000313" key="5">
    <source>
        <dbReference type="Proteomes" id="UP000006265"/>
    </source>
</evidence>
<proteinExistence type="predicted"/>
<feature type="domain" description="DUF7159" evidence="3">
    <location>
        <begin position="10"/>
        <end position="233"/>
    </location>
</feature>
<dbReference type="eggNOG" id="ENOG5032BMF">
    <property type="taxonomic scope" value="Bacteria"/>
</dbReference>
<evidence type="ECO:0000256" key="1">
    <source>
        <dbReference type="SAM" id="MobiDB-lite"/>
    </source>
</evidence>
<feature type="region of interest" description="Disordered" evidence="1">
    <location>
        <begin position="338"/>
        <end position="363"/>
    </location>
</feature>
<dbReference type="Proteomes" id="UP000006265">
    <property type="component" value="Unassembled WGS sequence"/>
</dbReference>
<gene>
    <name evidence="4" type="ORF">C731_4315</name>
</gene>
<accession>K5B7C6</accession>
<feature type="domain" description="DUF7157" evidence="2">
    <location>
        <begin position="306"/>
        <end position="400"/>
    </location>
</feature>
<dbReference type="STRING" id="1122247.GCA_000379865_01944"/>
<dbReference type="InterPro" id="IPR055583">
    <property type="entry name" value="DUF7159"/>
</dbReference>
<evidence type="ECO:0000259" key="2">
    <source>
        <dbReference type="Pfam" id="PF23715"/>
    </source>
</evidence>
<keyword evidence="5" id="KW-1185">Reference proteome</keyword>